<dbReference type="AlphaFoldDB" id="C5C2D5"/>
<evidence type="ECO:0000313" key="4">
    <source>
        <dbReference type="Proteomes" id="UP000007962"/>
    </source>
</evidence>
<accession>C5C2D5</accession>
<name>C5C2D5_BEUC1</name>
<dbReference type="InterPro" id="IPR050177">
    <property type="entry name" value="Lipid_A_modif_metabolic_enz"/>
</dbReference>
<protein>
    <submittedName>
        <fullName evidence="3">NAD-dependent epimerase/dehydratase</fullName>
    </submittedName>
</protein>
<proteinExistence type="predicted"/>
<gene>
    <name evidence="3" type="ordered locus">Bcav_1362</name>
</gene>
<dbReference type="eggNOG" id="COG0451">
    <property type="taxonomic scope" value="Bacteria"/>
</dbReference>
<evidence type="ECO:0000256" key="1">
    <source>
        <dbReference type="SAM" id="MobiDB-lite"/>
    </source>
</evidence>
<sequence>MYEPAATAAPGAAWDAVGMRIVVVGGTGNVGTALLRAVRSPGPVTQLDVVSRRGPGRLASRGGAPGAGTPRSAVVQHHRLDVAAAAPGSPEGERLVALLRGADAVVHLAWAHQPSHDAATLRRTNRRGTAAVLGAAARSGVPHVVVASSHAAYAPADDDAPRDESWPVTGIPGSAVSADKVAVENMLEAFAARHHDTTVTSLRPAITLQESVGAAFVRAFLGFGVPRFGLRDGHLPALVWPEGLRIQVVHADDVAAAYLAAVERRMPGPFNVAAPQVLRGADVADALGAERLVELPLEVARVGHTLAWHARLVPAAPDWLDTLAHTPVLDSQRAQQRLAWRAVRSGADVLREAAAGIAVRREGWTPPLTRSGEA</sequence>
<keyword evidence="4" id="KW-1185">Reference proteome</keyword>
<dbReference type="InterPro" id="IPR001509">
    <property type="entry name" value="Epimerase_deHydtase"/>
</dbReference>
<dbReference type="PANTHER" id="PTHR43245:SF52">
    <property type="entry name" value="NAD-DEPENDENT EPIMERASE_DEHYDRATASE"/>
    <property type="match status" value="1"/>
</dbReference>
<dbReference type="PANTHER" id="PTHR43245">
    <property type="entry name" value="BIFUNCTIONAL POLYMYXIN RESISTANCE PROTEIN ARNA"/>
    <property type="match status" value="1"/>
</dbReference>
<dbReference type="SUPFAM" id="SSF51735">
    <property type="entry name" value="NAD(P)-binding Rossmann-fold domains"/>
    <property type="match status" value="1"/>
</dbReference>
<dbReference type="InterPro" id="IPR036291">
    <property type="entry name" value="NAD(P)-bd_dom_sf"/>
</dbReference>
<organism evidence="3 4">
    <name type="scientific">Beutenbergia cavernae (strain ATCC BAA-8 / DSM 12333 / CCUG 43141 / JCM 11478 / NBRC 16432 / NCIMB 13614 / HKI 0122)</name>
    <dbReference type="NCBI Taxonomy" id="471853"/>
    <lineage>
        <taxon>Bacteria</taxon>
        <taxon>Bacillati</taxon>
        <taxon>Actinomycetota</taxon>
        <taxon>Actinomycetes</taxon>
        <taxon>Micrococcales</taxon>
        <taxon>Beutenbergiaceae</taxon>
        <taxon>Beutenbergia</taxon>
    </lineage>
</organism>
<dbReference type="EMBL" id="CP001618">
    <property type="protein sequence ID" value="ACQ79621.1"/>
    <property type="molecule type" value="Genomic_DNA"/>
</dbReference>
<dbReference type="STRING" id="471853.Bcav_1362"/>
<dbReference type="Gene3D" id="3.40.50.720">
    <property type="entry name" value="NAD(P)-binding Rossmann-like Domain"/>
    <property type="match status" value="1"/>
</dbReference>
<dbReference type="KEGG" id="bcv:Bcav_1362"/>
<dbReference type="Pfam" id="PF01370">
    <property type="entry name" value="Epimerase"/>
    <property type="match status" value="1"/>
</dbReference>
<feature type="region of interest" description="Disordered" evidence="1">
    <location>
        <begin position="51"/>
        <end position="71"/>
    </location>
</feature>
<reference evidence="3 4" key="1">
    <citation type="journal article" date="2009" name="Stand. Genomic Sci.">
        <title>Complete genome sequence of Beutenbergia cavernae type strain (HKI 0122).</title>
        <authorList>
            <person name="Land M."/>
            <person name="Pukall R."/>
            <person name="Abt B."/>
            <person name="Goker M."/>
            <person name="Rohde M."/>
            <person name="Glavina Del Rio T."/>
            <person name="Tice H."/>
            <person name="Copeland A."/>
            <person name="Cheng J.F."/>
            <person name="Lucas S."/>
            <person name="Chen F."/>
            <person name="Nolan M."/>
            <person name="Bruce D."/>
            <person name="Goodwin L."/>
            <person name="Pitluck S."/>
            <person name="Ivanova N."/>
            <person name="Mavromatis K."/>
            <person name="Ovchinnikova G."/>
            <person name="Pati A."/>
            <person name="Chen A."/>
            <person name="Palaniappan K."/>
            <person name="Hauser L."/>
            <person name="Chang Y.J."/>
            <person name="Jefferies C.C."/>
            <person name="Saunders E."/>
            <person name="Brettin T."/>
            <person name="Detter J.C."/>
            <person name="Han C."/>
            <person name="Chain P."/>
            <person name="Bristow J."/>
            <person name="Eisen J.A."/>
            <person name="Markowitz V."/>
            <person name="Hugenholtz P."/>
            <person name="Kyrpides N.C."/>
            <person name="Klenk H.P."/>
            <person name="Lapidus A."/>
        </authorList>
    </citation>
    <scope>NUCLEOTIDE SEQUENCE [LARGE SCALE GENOMIC DNA]</scope>
    <source>
        <strain evidence="4">ATCC BAA-8 / DSM 12333 / NBRC 16432</strain>
    </source>
</reference>
<dbReference type="Proteomes" id="UP000007962">
    <property type="component" value="Chromosome"/>
</dbReference>
<dbReference type="HOGENOM" id="CLU_007383_0_0_11"/>
<feature type="domain" description="NAD-dependent epimerase/dehydratase" evidence="2">
    <location>
        <begin position="21"/>
        <end position="273"/>
    </location>
</feature>
<evidence type="ECO:0000259" key="2">
    <source>
        <dbReference type="Pfam" id="PF01370"/>
    </source>
</evidence>
<evidence type="ECO:0000313" key="3">
    <source>
        <dbReference type="EMBL" id="ACQ79621.1"/>
    </source>
</evidence>